<proteinExistence type="predicted"/>
<evidence type="ECO:0000313" key="2">
    <source>
        <dbReference type="Proteomes" id="UP000828048"/>
    </source>
</evidence>
<protein>
    <submittedName>
        <fullName evidence="1">Uncharacterized protein</fullName>
    </submittedName>
</protein>
<sequence length="173" mass="20078">MDRPPNPLFGNFSFSKYLADSQSTPNAFTQFISQQSQNQQPQKRKGPEKERNPNWSKQEDEALCKAWLRISEDAATGTDQSRATLWDRIWNEFNCILGYQTERTSTHLMNRWTAIQSHLNKYSGFVRTVERTPTSGYNVEDSIGAVDALYYNSEGHHFKFHGCWMLLKDEAIF</sequence>
<evidence type="ECO:0000313" key="1">
    <source>
        <dbReference type="EMBL" id="KAH7861469.1"/>
    </source>
</evidence>
<reference evidence="1 2" key="1">
    <citation type="journal article" date="2021" name="Hortic Res">
        <title>High-quality reference genome and annotation aids understanding of berry development for evergreen blueberry (Vaccinium darrowii).</title>
        <authorList>
            <person name="Yu J."/>
            <person name="Hulse-Kemp A.M."/>
            <person name="Babiker E."/>
            <person name="Staton M."/>
        </authorList>
    </citation>
    <scope>NUCLEOTIDE SEQUENCE [LARGE SCALE GENOMIC DNA]</scope>
    <source>
        <strain evidence="2">cv. NJ 8807/NJ 8810</strain>
        <tissue evidence="1">Young leaf</tissue>
    </source>
</reference>
<comment type="caution">
    <text evidence="1">The sequence shown here is derived from an EMBL/GenBank/DDBJ whole genome shotgun (WGS) entry which is preliminary data.</text>
</comment>
<keyword evidence="2" id="KW-1185">Reference proteome</keyword>
<organism evidence="1 2">
    <name type="scientific">Vaccinium darrowii</name>
    <dbReference type="NCBI Taxonomy" id="229202"/>
    <lineage>
        <taxon>Eukaryota</taxon>
        <taxon>Viridiplantae</taxon>
        <taxon>Streptophyta</taxon>
        <taxon>Embryophyta</taxon>
        <taxon>Tracheophyta</taxon>
        <taxon>Spermatophyta</taxon>
        <taxon>Magnoliopsida</taxon>
        <taxon>eudicotyledons</taxon>
        <taxon>Gunneridae</taxon>
        <taxon>Pentapetalae</taxon>
        <taxon>asterids</taxon>
        <taxon>Ericales</taxon>
        <taxon>Ericaceae</taxon>
        <taxon>Vaccinioideae</taxon>
        <taxon>Vaccinieae</taxon>
        <taxon>Vaccinium</taxon>
    </lineage>
</organism>
<dbReference type="EMBL" id="CM037154">
    <property type="protein sequence ID" value="KAH7861469.1"/>
    <property type="molecule type" value="Genomic_DNA"/>
</dbReference>
<name>A0ACB7Z6X5_9ERIC</name>
<dbReference type="Proteomes" id="UP000828048">
    <property type="component" value="Chromosome 4"/>
</dbReference>
<gene>
    <name evidence="1" type="ORF">Vadar_026652</name>
</gene>
<accession>A0ACB7Z6X5</accession>